<dbReference type="Proteomes" id="UP000583800">
    <property type="component" value="Unassembled WGS sequence"/>
</dbReference>
<keyword evidence="7" id="KW-1185">Reference proteome</keyword>
<dbReference type="GO" id="GO:0046983">
    <property type="term" value="F:protein dimerization activity"/>
    <property type="evidence" value="ECO:0007669"/>
    <property type="project" value="InterPro"/>
</dbReference>
<keyword evidence="3" id="KW-0949">S-adenosyl-L-methionine</keyword>
<feature type="domain" description="O-methyltransferase C-terminal" evidence="4">
    <location>
        <begin position="115"/>
        <end position="310"/>
    </location>
</feature>
<reference evidence="6 7" key="1">
    <citation type="submission" date="2020-08" db="EMBL/GenBank/DDBJ databases">
        <title>Sequencing the genomes of 1000 actinobacteria strains.</title>
        <authorList>
            <person name="Klenk H.-P."/>
        </authorList>
    </citation>
    <scope>NUCLEOTIDE SEQUENCE [LARGE SCALE GENOMIC DNA]</scope>
    <source>
        <strain evidence="6 7">DSM 45913</strain>
    </source>
</reference>
<dbReference type="Gene3D" id="1.10.10.10">
    <property type="entry name" value="Winged helix-like DNA-binding domain superfamily/Winged helix DNA-binding domain"/>
    <property type="match status" value="1"/>
</dbReference>
<organism evidence="6 7">
    <name type="scientific">Nonomuraea muscovyensis</name>
    <dbReference type="NCBI Taxonomy" id="1124761"/>
    <lineage>
        <taxon>Bacteria</taxon>
        <taxon>Bacillati</taxon>
        <taxon>Actinomycetota</taxon>
        <taxon>Actinomycetes</taxon>
        <taxon>Streptosporangiales</taxon>
        <taxon>Streptosporangiaceae</taxon>
        <taxon>Nonomuraea</taxon>
    </lineage>
</organism>
<evidence type="ECO:0000259" key="4">
    <source>
        <dbReference type="Pfam" id="PF00891"/>
    </source>
</evidence>
<evidence type="ECO:0000313" key="6">
    <source>
        <dbReference type="EMBL" id="MBB6347790.1"/>
    </source>
</evidence>
<dbReference type="InterPro" id="IPR029063">
    <property type="entry name" value="SAM-dependent_MTases_sf"/>
</dbReference>
<dbReference type="AlphaFoldDB" id="A0A7X0C5F1"/>
<evidence type="ECO:0000256" key="1">
    <source>
        <dbReference type="ARBA" id="ARBA00022603"/>
    </source>
</evidence>
<accession>A0A7X0C5F1</accession>
<dbReference type="Gene3D" id="3.40.50.150">
    <property type="entry name" value="Vaccinia Virus protein VP39"/>
    <property type="match status" value="1"/>
</dbReference>
<protein>
    <submittedName>
        <fullName evidence="6">SAM-dependent methyltransferase</fullName>
    </submittedName>
</protein>
<evidence type="ECO:0000256" key="3">
    <source>
        <dbReference type="ARBA" id="ARBA00022691"/>
    </source>
</evidence>
<dbReference type="GO" id="GO:0032259">
    <property type="term" value="P:methylation"/>
    <property type="evidence" value="ECO:0007669"/>
    <property type="project" value="UniProtKB-KW"/>
</dbReference>
<dbReference type="PANTHER" id="PTHR43712">
    <property type="entry name" value="PUTATIVE (AFU_ORTHOLOGUE AFUA_4G14580)-RELATED"/>
    <property type="match status" value="1"/>
</dbReference>
<dbReference type="InterPro" id="IPR012967">
    <property type="entry name" value="COMT_dimerisation"/>
</dbReference>
<evidence type="ECO:0000313" key="7">
    <source>
        <dbReference type="Proteomes" id="UP000583800"/>
    </source>
</evidence>
<dbReference type="Gene3D" id="1.10.287.1350">
    <property type="match status" value="1"/>
</dbReference>
<dbReference type="PIRSF" id="PIRSF005739">
    <property type="entry name" value="O-mtase"/>
    <property type="match status" value="1"/>
</dbReference>
<dbReference type="Pfam" id="PF00891">
    <property type="entry name" value="Methyltransf_2"/>
    <property type="match status" value="1"/>
</dbReference>
<keyword evidence="1 6" id="KW-0489">Methyltransferase</keyword>
<dbReference type="SUPFAM" id="SSF46785">
    <property type="entry name" value="Winged helix' DNA-binding domain"/>
    <property type="match status" value="1"/>
</dbReference>
<comment type="caution">
    <text evidence="6">The sequence shown here is derived from an EMBL/GenBank/DDBJ whole genome shotgun (WGS) entry which is preliminary data.</text>
</comment>
<proteinExistence type="predicted"/>
<dbReference type="EMBL" id="JACHJB010000002">
    <property type="protein sequence ID" value="MBB6347790.1"/>
    <property type="molecule type" value="Genomic_DNA"/>
</dbReference>
<dbReference type="RefSeq" id="WP_185085674.1">
    <property type="nucleotide sequence ID" value="NZ_JACHJB010000002.1"/>
</dbReference>
<dbReference type="InterPro" id="IPR016461">
    <property type="entry name" value="COMT-like"/>
</dbReference>
<sequence length="335" mass="35927">MRRSGVDIAAMLRLIDLTDYIVPHTIRSAAELRVADHLAGGPRHVDELAKETGTDASALLRALRALACNGIFTEVSERVFGLTPLAELLRSDHPYSMRGQLSLMPAELYAWAGYFDVMRTGEPAFPKVHGQEFWDYLATHPDDLRRYDTAQRDAGRVELRAALRAYPWAELGTVVDVGGGSGAFLAGLLAAHPGLRGALVDLPAALEGAEETLAGVADRVTVVAGDATSVPLPAGSYVLKRVLCTFPDDRAAELLQAVAAAMTPSSRLLIMEPDGVTDLPGMYDLFLMVFTGGRVRTRAELTDLLAAAGLRVSAVHQTAVHPIVEAVRKDAHVDS</sequence>
<dbReference type="InterPro" id="IPR036390">
    <property type="entry name" value="WH_DNA-bd_sf"/>
</dbReference>
<dbReference type="SUPFAM" id="SSF53335">
    <property type="entry name" value="S-adenosyl-L-methionine-dependent methyltransferases"/>
    <property type="match status" value="1"/>
</dbReference>
<dbReference type="Pfam" id="PF08100">
    <property type="entry name" value="Dimerisation"/>
    <property type="match status" value="1"/>
</dbReference>
<gene>
    <name evidence="6" type="ORF">FHU36_004335</name>
</gene>
<dbReference type="GO" id="GO:0008171">
    <property type="term" value="F:O-methyltransferase activity"/>
    <property type="evidence" value="ECO:0007669"/>
    <property type="project" value="InterPro"/>
</dbReference>
<dbReference type="InterPro" id="IPR001077">
    <property type="entry name" value="COMT_C"/>
</dbReference>
<feature type="domain" description="O-methyltransferase dimerisation" evidence="5">
    <location>
        <begin position="19"/>
        <end position="89"/>
    </location>
</feature>
<dbReference type="PROSITE" id="PS51683">
    <property type="entry name" value="SAM_OMT_II"/>
    <property type="match status" value="1"/>
</dbReference>
<dbReference type="InterPro" id="IPR036388">
    <property type="entry name" value="WH-like_DNA-bd_sf"/>
</dbReference>
<dbReference type="PANTHER" id="PTHR43712:SF2">
    <property type="entry name" value="O-METHYLTRANSFERASE CICE"/>
    <property type="match status" value="1"/>
</dbReference>
<name>A0A7X0C5F1_9ACTN</name>
<dbReference type="CDD" id="cd02440">
    <property type="entry name" value="AdoMet_MTases"/>
    <property type="match status" value="1"/>
</dbReference>
<evidence type="ECO:0000259" key="5">
    <source>
        <dbReference type="Pfam" id="PF08100"/>
    </source>
</evidence>
<keyword evidence="2 6" id="KW-0808">Transferase</keyword>
<evidence type="ECO:0000256" key="2">
    <source>
        <dbReference type="ARBA" id="ARBA00022679"/>
    </source>
</evidence>